<reference evidence="9 12" key="2">
    <citation type="submission" date="2019-07" db="EMBL/GenBank/DDBJ databases">
        <title>Whole genome shotgun sequence of Myxococcus fulvus NBRC 100333.</title>
        <authorList>
            <person name="Hosoyama A."/>
            <person name="Uohara A."/>
            <person name="Ohji S."/>
            <person name="Ichikawa N."/>
        </authorList>
    </citation>
    <scope>NUCLEOTIDE SEQUENCE [LARGE SCALE GENOMIC DNA]</scope>
    <source>
        <strain evidence="9 12">NBRC 100333</strain>
    </source>
</reference>
<dbReference type="SMART" id="SM00028">
    <property type="entry name" value="TPR"/>
    <property type="match status" value="2"/>
</dbReference>
<feature type="repeat" description="TPR" evidence="5">
    <location>
        <begin position="844"/>
        <end position="877"/>
    </location>
</feature>
<evidence type="ECO:0000313" key="9">
    <source>
        <dbReference type="EMBL" id="GEN13328.1"/>
    </source>
</evidence>
<dbReference type="SUPFAM" id="SSF56112">
    <property type="entry name" value="Protein kinase-like (PK-like)"/>
    <property type="match status" value="1"/>
</dbReference>
<dbReference type="CDD" id="cd14014">
    <property type="entry name" value="STKc_PknB_like"/>
    <property type="match status" value="1"/>
</dbReference>
<dbReference type="EMBL" id="BJXR01000078">
    <property type="protein sequence ID" value="GEN13328.1"/>
    <property type="molecule type" value="Genomic_DNA"/>
</dbReference>
<keyword evidence="3 10" id="KW-0418">Kinase</keyword>
<evidence type="ECO:0000256" key="5">
    <source>
        <dbReference type="PROSITE-ProRule" id="PRU00339"/>
    </source>
</evidence>
<dbReference type="InterPro" id="IPR019734">
    <property type="entry name" value="TPR_rpt"/>
</dbReference>
<dbReference type="GO" id="GO:0005524">
    <property type="term" value="F:ATP binding"/>
    <property type="evidence" value="ECO:0007669"/>
    <property type="project" value="UniProtKB-UniRule"/>
</dbReference>
<keyword evidence="5" id="KW-0802">TPR repeat</keyword>
<dbReference type="Gene3D" id="3.30.200.20">
    <property type="entry name" value="Phosphorylase Kinase, domain 1"/>
    <property type="match status" value="1"/>
</dbReference>
<protein>
    <submittedName>
        <fullName evidence="10">Serine/threonine protein kinase</fullName>
    </submittedName>
</protein>
<name>A0A511TJC8_MYXFU</name>
<evidence type="ECO:0000256" key="4">
    <source>
        <dbReference type="ARBA" id="ARBA00022840"/>
    </source>
</evidence>
<dbReference type="Pfam" id="PF13424">
    <property type="entry name" value="TPR_12"/>
    <property type="match status" value="2"/>
</dbReference>
<feature type="domain" description="Protein kinase" evidence="8">
    <location>
        <begin position="115"/>
        <end position="426"/>
    </location>
</feature>
<proteinExistence type="predicted"/>
<comment type="caution">
    <text evidence="9">The sequence shown here is derived from an EMBL/GenBank/DDBJ whole genome shotgun (WGS) entry which is preliminary data.</text>
</comment>
<evidence type="ECO:0000256" key="3">
    <source>
        <dbReference type="ARBA" id="ARBA00022777"/>
    </source>
</evidence>
<dbReference type="PANTHER" id="PTHR43289">
    <property type="entry name" value="MITOGEN-ACTIVATED PROTEIN KINASE KINASE KINASE 20-RELATED"/>
    <property type="match status" value="1"/>
</dbReference>
<dbReference type="InterPro" id="IPR017441">
    <property type="entry name" value="Protein_kinase_ATP_BS"/>
</dbReference>
<dbReference type="InterPro" id="IPR000719">
    <property type="entry name" value="Prot_kinase_dom"/>
</dbReference>
<dbReference type="Gene3D" id="1.10.510.10">
    <property type="entry name" value="Transferase(Phosphotransferase) domain 1"/>
    <property type="match status" value="1"/>
</dbReference>
<accession>A0A511TJC8</accession>
<dbReference type="PROSITE" id="PS50005">
    <property type="entry name" value="TPR"/>
    <property type="match status" value="1"/>
</dbReference>
<dbReference type="Proteomes" id="UP000183760">
    <property type="component" value="Unassembled WGS sequence"/>
</dbReference>
<dbReference type="Pfam" id="PF00069">
    <property type="entry name" value="Pkinase"/>
    <property type="match status" value="1"/>
</dbReference>
<evidence type="ECO:0000256" key="1">
    <source>
        <dbReference type="ARBA" id="ARBA00022679"/>
    </source>
</evidence>
<dbReference type="AlphaFoldDB" id="A0A511TJC8"/>
<dbReference type="PANTHER" id="PTHR43289:SF6">
    <property type="entry name" value="SERINE_THREONINE-PROTEIN KINASE NEKL-3"/>
    <property type="match status" value="1"/>
</dbReference>
<dbReference type="GO" id="GO:0004674">
    <property type="term" value="F:protein serine/threonine kinase activity"/>
    <property type="evidence" value="ECO:0007669"/>
    <property type="project" value="UniProtKB-KW"/>
</dbReference>
<feature type="binding site" evidence="6">
    <location>
        <position position="144"/>
    </location>
    <ligand>
        <name>ATP</name>
        <dbReference type="ChEBI" id="CHEBI:30616"/>
    </ligand>
</feature>
<dbReference type="PROSITE" id="PS50011">
    <property type="entry name" value="PROTEIN_KINASE_DOM"/>
    <property type="match status" value="1"/>
</dbReference>
<dbReference type="InterPro" id="IPR011990">
    <property type="entry name" value="TPR-like_helical_dom_sf"/>
</dbReference>
<dbReference type="Gene3D" id="1.25.40.10">
    <property type="entry name" value="Tetratricopeptide repeat domain"/>
    <property type="match status" value="2"/>
</dbReference>
<evidence type="ECO:0000313" key="12">
    <source>
        <dbReference type="Proteomes" id="UP000321514"/>
    </source>
</evidence>
<dbReference type="Proteomes" id="UP000321514">
    <property type="component" value="Unassembled WGS sequence"/>
</dbReference>
<reference evidence="10 11" key="1">
    <citation type="submission" date="2016-10" db="EMBL/GenBank/DDBJ databases">
        <authorList>
            <person name="Varghese N."/>
            <person name="Submissions S."/>
        </authorList>
    </citation>
    <scope>NUCLEOTIDE SEQUENCE [LARGE SCALE GENOMIC DNA]</scope>
    <source>
        <strain evidence="10 11">DSM 16525</strain>
    </source>
</reference>
<sequence>MTKNDTGDRGEGSVGTGGEDEGTASLVPAHADEGTMSLGTGGEPEGTMSLGTGDKLEGTASLGAGSHGTADRGAGSRSYGTGDRDVGSSSHGDDSATGPDEARRRAPPFSQVGRYVLLRRLGQGGMGVVYAAYDPDLDRKVALKLLHPDGRHDESEEARARLLREAQAMARVSHPHVIPVFDVGMWGDQVFVAMELVDGGTLASWLKESPRSWREILTRYVDAGRGLEAAHAAGLVHRDFKPANVLISRAGRVYVMDFGLARPIGELREEDPLPEETRETLASGRRMLDTTLTGHGALVGTPNYMSPEQFRGATLDGRTDQFSFCAALYGALYGARPFDPGSVRAYVISSMVQAPERTESLAMPQGALATSATRPPPLAVREPPRDSKVPGWVRDAVLRGLSLDADARFPSMSALLEALSQEHHRLQRRRWATAAGALGTTLALTAGAVWHQSRTCVDAGAQMDEAWSSSTREKLATAFEATGRPFAKAMAERVTHALGDYAQAWKQQRVQACEATQVQGVTPQEQLDRQFVCLERRRKDFRATVELLSSADAAMVEKSLDAALALPALGECEDAEALASSQRLPTDPQRRADIEALEEKLSHVRALMDAGKHPLALEAVKPLMAPVEATGHLPLRSEARYLNGWLLEQTGESAEAAKLLSRAVFDAEAGHADRLKVTALNKLLFVEDGLEHFEPAARWGELAEATLERMGGDAVLLGDVRVNQANLAITQGQNDVAKARLEEARALYAKALPEEHPKRARTTFLLAHVVNSLGDSALALKLMEDALQKTTAAMGPQHPDVARRHGLLSMTLREQGQDDKALPHAQAAADILQAIYGGDNLKLAEALDELGMCQLGLRRFEDALKTYERALAMKQKVLPPGDDKLQFSLDGVGQALLGLGRAGEAVKPLREAVGFPSVPPDALAESGFALAKALAQTGQVPQAREEAARAKGWFTQAELPERAGEVDGFLASLPEEKKAARPVRALVRPRKR</sequence>
<dbReference type="STRING" id="1334629.MFUL124B02_00635"/>
<keyword evidence="1" id="KW-0808">Transferase</keyword>
<keyword evidence="11" id="KW-1185">Reference proteome</keyword>
<evidence type="ECO:0000259" key="8">
    <source>
        <dbReference type="PROSITE" id="PS50011"/>
    </source>
</evidence>
<feature type="region of interest" description="Disordered" evidence="7">
    <location>
        <begin position="1"/>
        <end position="107"/>
    </location>
</feature>
<feature type="region of interest" description="Disordered" evidence="7">
    <location>
        <begin position="368"/>
        <end position="387"/>
    </location>
</feature>
<evidence type="ECO:0000313" key="11">
    <source>
        <dbReference type="Proteomes" id="UP000183760"/>
    </source>
</evidence>
<dbReference type="PROSITE" id="PS00107">
    <property type="entry name" value="PROTEIN_KINASE_ATP"/>
    <property type="match status" value="1"/>
</dbReference>
<gene>
    <name evidence="9" type="ORF">MFU01_83650</name>
    <name evidence="10" type="ORF">SAMN05443572_11753</name>
</gene>
<feature type="compositionally biased region" description="Basic and acidic residues" evidence="7">
    <location>
        <begin position="1"/>
        <end position="11"/>
    </location>
</feature>
<dbReference type="RefSeq" id="WP_245772681.1">
    <property type="nucleotide sequence ID" value="NZ_BJXR01000078.1"/>
</dbReference>
<dbReference type="PROSITE" id="PS00108">
    <property type="entry name" value="PROTEIN_KINASE_ST"/>
    <property type="match status" value="1"/>
</dbReference>
<keyword evidence="2 6" id="KW-0547">Nucleotide-binding</keyword>
<keyword evidence="4 6" id="KW-0067">ATP-binding</keyword>
<evidence type="ECO:0000256" key="2">
    <source>
        <dbReference type="ARBA" id="ARBA00022741"/>
    </source>
</evidence>
<feature type="compositionally biased region" description="Basic and acidic residues" evidence="7">
    <location>
        <begin position="82"/>
        <end position="104"/>
    </location>
</feature>
<keyword evidence="10" id="KW-0723">Serine/threonine-protein kinase</keyword>
<dbReference type="SUPFAM" id="SSF48452">
    <property type="entry name" value="TPR-like"/>
    <property type="match status" value="2"/>
</dbReference>
<dbReference type="InterPro" id="IPR011009">
    <property type="entry name" value="Kinase-like_dom_sf"/>
</dbReference>
<evidence type="ECO:0000256" key="6">
    <source>
        <dbReference type="PROSITE-ProRule" id="PRU10141"/>
    </source>
</evidence>
<evidence type="ECO:0000256" key="7">
    <source>
        <dbReference type="SAM" id="MobiDB-lite"/>
    </source>
</evidence>
<dbReference type="InterPro" id="IPR008271">
    <property type="entry name" value="Ser/Thr_kinase_AS"/>
</dbReference>
<dbReference type="EMBL" id="FOIB01000017">
    <property type="protein sequence ID" value="SEU41691.1"/>
    <property type="molecule type" value="Genomic_DNA"/>
</dbReference>
<organism evidence="9 12">
    <name type="scientific">Myxococcus fulvus</name>
    <dbReference type="NCBI Taxonomy" id="33"/>
    <lineage>
        <taxon>Bacteria</taxon>
        <taxon>Pseudomonadati</taxon>
        <taxon>Myxococcota</taxon>
        <taxon>Myxococcia</taxon>
        <taxon>Myxococcales</taxon>
        <taxon>Cystobacterineae</taxon>
        <taxon>Myxococcaceae</taxon>
        <taxon>Myxococcus</taxon>
    </lineage>
</organism>
<evidence type="ECO:0000313" key="10">
    <source>
        <dbReference type="EMBL" id="SEU41691.1"/>
    </source>
</evidence>